<dbReference type="RefSeq" id="WP_322473056.1">
    <property type="nucleotide sequence ID" value="NZ_JBHRZG010000001.1"/>
</dbReference>
<sequence>MNREEQFLRGATRGLGRRARLAAQAELRSHLHERVQALRLEGMTEATASAQAMRELGHAGAIRRSLWGAHPPLHLLWWGSLGVGVVLTALYFRDVQVFSSPFPEIGGGYGVTYASGDAVRGLQLDSWQRRLPPQARITDVQGVPALVVGAAAPIPLRGGADDDRPLLVELWDLPGADRFAIKDQNGNYRPAFPWLEQAKRVRGPYLKLARLGVRAYRAGYRVRIDGRSISGRLGLNGVALPGEVGPRFTDWTDHLHMRLVREDVRAALPSAHQRRISLLNFEINPVPGDVNVIRAEPGRAYVLVGRVQEQVLSEGRLETTGEENLLVTRPIVAGPDGILRLPAFTTPYAGRWTSLQLYPDVAAWAAASVASSAVPALLIEAGPEYVQGMPLRVAQNVVVQDRPYEIALVDRTQTPGP</sequence>
<evidence type="ECO:0000313" key="2">
    <source>
        <dbReference type="Proteomes" id="UP001595803"/>
    </source>
</evidence>
<proteinExistence type="predicted"/>
<dbReference type="Proteomes" id="UP001595803">
    <property type="component" value="Unassembled WGS sequence"/>
</dbReference>
<name>A0ABV7Z296_9DEIO</name>
<gene>
    <name evidence="1" type="ORF">ACFOSB_01295</name>
</gene>
<accession>A0ABV7Z296</accession>
<organism evidence="1 2">
    <name type="scientific">Deinococcus rufus</name>
    <dbReference type="NCBI Taxonomy" id="2136097"/>
    <lineage>
        <taxon>Bacteria</taxon>
        <taxon>Thermotogati</taxon>
        <taxon>Deinococcota</taxon>
        <taxon>Deinococci</taxon>
        <taxon>Deinococcales</taxon>
        <taxon>Deinococcaceae</taxon>
        <taxon>Deinococcus</taxon>
    </lineage>
</organism>
<dbReference type="InterPro" id="IPR047928">
    <property type="entry name" value="Perm_prefix_1"/>
</dbReference>
<dbReference type="NCBIfam" id="NF038403">
    <property type="entry name" value="perm_prefix_1"/>
    <property type="match status" value="1"/>
</dbReference>
<reference evidence="2" key="1">
    <citation type="journal article" date="2019" name="Int. J. Syst. Evol. Microbiol.">
        <title>The Global Catalogue of Microorganisms (GCM) 10K type strain sequencing project: providing services to taxonomists for standard genome sequencing and annotation.</title>
        <authorList>
            <consortium name="The Broad Institute Genomics Platform"/>
            <consortium name="The Broad Institute Genome Sequencing Center for Infectious Disease"/>
            <person name="Wu L."/>
            <person name="Ma J."/>
        </authorList>
    </citation>
    <scope>NUCLEOTIDE SEQUENCE [LARGE SCALE GENOMIC DNA]</scope>
    <source>
        <strain evidence="2">CCTCC AB 2017081</strain>
    </source>
</reference>
<dbReference type="EMBL" id="JBHRZG010000001">
    <property type="protein sequence ID" value="MFC3831497.1"/>
    <property type="molecule type" value="Genomic_DNA"/>
</dbReference>
<comment type="caution">
    <text evidence="1">The sequence shown here is derived from an EMBL/GenBank/DDBJ whole genome shotgun (WGS) entry which is preliminary data.</text>
</comment>
<protein>
    <submittedName>
        <fullName evidence="1">Permease prefix domain 1-containing protein</fullName>
    </submittedName>
</protein>
<evidence type="ECO:0000313" key="1">
    <source>
        <dbReference type="EMBL" id="MFC3831497.1"/>
    </source>
</evidence>
<keyword evidence="2" id="KW-1185">Reference proteome</keyword>